<organism evidence="2 3">
    <name type="scientific">Sediminicola luteus</name>
    <dbReference type="NCBI Taxonomy" id="319238"/>
    <lineage>
        <taxon>Bacteria</taxon>
        <taxon>Pseudomonadati</taxon>
        <taxon>Bacteroidota</taxon>
        <taxon>Flavobacteriia</taxon>
        <taxon>Flavobacteriales</taxon>
        <taxon>Flavobacteriaceae</taxon>
        <taxon>Sediminicola</taxon>
    </lineage>
</organism>
<keyword evidence="1" id="KW-0812">Transmembrane</keyword>
<dbReference type="RefSeq" id="WP_097442170.1">
    <property type="nucleotide sequence ID" value="NZ_NBWU01000001.1"/>
</dbReference>
<protein>
    <submittedName>
        <fullName evidence="2">Uncharacterized protein</fullName>
    </submittedName>
</protein>
<sequence length="76" mass="8649">MKMTEFAKSIGNLPKKEKLAILEIIDLKVDSDMDRVLDRLDTINSRIDRLDSSLKWSIGIGFTLLGILITILNFLE</sequence>
<name>A0A2A4GCG9_9FLAO</name>
<dbReference type="Proteomes" id="UP000219559">
    <property type="component" value="Unassembled WGS sequence"/>
</dbReference>
<keyword evidence="1" id="KW-0472">Membrane</keyword>
<keyword evidence="1" id="KW-1133">Transmembrane helix</keyword>
<gene>
    <name evidence="2" type="ORF">B7P33_04970</name>
</gene>
<feature type="transmembrane region" description="Helical" evidence="1">
    <location>
        <begin position="56"/>
        <end position="75"/>
    </location>
</feature>
<comment type="caution">
    <text evidence="2">The sequence shown here is derived from an EMBL/GenBank/DDBJ whole genome shotgun (WGS) entry which is preliminary data.</text>
</comment>
<dbReference type="AlphaFoldDB" id="A0A2A4GCG9"/>
<reference evidence="2 3" key="1">
    <citation type="submission" date="2017-04" db="EMBL/GenBank/DDBJ databases">
        <title>A new member of the family Flavobacteriaceae isolated from ascidians.</title>
        <authorList>
            <person name="Chen L."/>
        </authorList>
    </citation>
    <scope>NUCLEOTIDE SEQUENCE [LARGE SCALE GENOMIC DNA]</scope>
    <source>
        <strain evidence="2 3">HQA918</strain>
    </source>
</reference>
<evidence type="ECO:0000313" key="3">
    <source>
        <dbReference type="Proteomes" id="UP000219559"/>
    </source>
</evidence>
<evidence type="ECO:0000256" key="1">
    <source>
        <dbReference type="SAM" id="Phobius"/>
    </source>
</evidence>
<proteinExistence type="predicted"/>
<dbReference type="EMBL" id="NBWU01000001">
    <property type="protein sequence ID" value="PCE66649.1"/>
    <property type="molecule type" value="Genomic_DNA"/>
</dbReference>
<keyword evidence="3" id="KW-1185">Reference proteome</keyword>
<evidence type="ECO:0000313" key="2">
    <source>
        <dbReference type="EMBL" id="PCE66649.1"/>
    </source>
</evidence>
<accession>A0A2A4GCG9</accession>